<sequence>MLDRLRRERGPLVAVAGPAEVLDGVDDRVLGVAERARSDSLQDPADRAAYVAAHLLVRRCAAALTGRPVTDLAVHQWCADCGTAGHGRPSIAGLPGVHVSWAHGRGVVVAAAAWHPVGVDVETLPPAGSGAGRFPGLALAEQRQLRAAPDPALLALRHWVRKECLVKAGLATLARVDRVDLSRVVERQDPSGRAVARYRGLHLVDWRDPARRALVAVAGRGAPTVRPPADLPALRPMSAARH</sequence>
<reference evidence="3" key="4">
    <citation type="submission" date="2024-05" db="EMBL/GenBank/DDBJ databases">
        <authorList>
            <person name="Sun Q."/>
            <person name="Zhou Y."/>
        </authorList>
    </citation>
    <scope>NUCLEOTIDE SEQUENCE</scope>
    <source>
        <strain evidence="3">CGMCC 4.5581</strain>
    </source>
</reference>
<accession>A0A846LLV4</accession>
<dbReference type="EMBL" id="BMMI01000002">
    <property type="protein sequence ID" value="GGL56766.1"/>
    <property type="molecule type" value="Genomic_DNA"/>
</dbReference>
<name>A0A846LLV4_9ACTN</name>
<evidence type="ECO:0000256" key="1">
    <source>
        <dbReference type="ARBA" id="ARBA00022679"/>
    </source>
</evidence>
<keyword evidence="6" id="KW-1185">Reference proteome</keyword>
<dbReference type="Gene3D" id="3.90.470.20">
    <property type="entry name" value="4'-phosphopantetheinyl transferase domain"/>
    <property type="match status" value="1"/>
</dbReference>
<evidence type="ECO:0000259" key="2">
    <source>
        <dbReference type="Pfam" id="PF01648"/>
    </source>
</evidence>
<evidence type="ECO:0000313" key="4">
    <source>
        <dbReference type="EMBL" id="NIH68381.1"/>
    </source>
</evidence>
<reference evidence="3" key="1">
    <citation type="journal article" date="2014" name="Int. J. Syst. Evol. Microbiol.">
        <title>Complete genome of a new Firmicutes species belonging to the dominant human colonic microbiota ('Ruminococcus bicirculans') reveals two chromosomes and a selective capacity to utilize plant glucans.</title>
        <authorList>
            <consortium name="NISC Comparative Sequencing Program"/>
            <person name="Wegmann U."/>
            <person name="Louis P."/>
            <person name="Goesmann A."/>
            <person name="Henrissat B."/>
            <person name="Duncan S.H."/>
            <person name="Flint H.J."/>
        </authorList>
    </citation>
    <scope>NUCLEOTIDE SEQUENCE</scope>
    <source>
        <strain evidence="3">CGMCC 4.5581</strain>
    </source>
</reference>
<evidence type="ECO:0000313" key="5">
    <source>
        <dbReference type="Proteomes" id="UP000552836"/>
    </source>
</evidence>
<gene>
    <name evidence="4" type="ORF">FB380_002827</name>
    <name evidence="3" type="ORF">GCM10011589_11000</name>
</gene>
<dbReference type="InterPro" id="IPR008278">
    <property type="entry name" value="4-PPantetheinyl_Trfase_dom"/>
</dbReference>
<dbReference type="GO" id="GO:0000287">
    <property type="term" value="F:magnesium ion binding"/>
    <property type="evidence" value="ECO:0007669"/>
    <property type="project" value="InterPro"/>
</dbReference>
<dbReference type="Pfam" id="PF01648">
    <property type="entry name" value="ACPS"/>
    <property type="match status" value="1"/>
</dbReference>
<dbReference type="InterPro" id="IPR037143">
    <property type="entry name" value="4-PPantetheinyl_Trfase_dom_sf"/>
</dbReference>
<dbReference type="GO" id="GO:0008897">
    <property type="term" value="F:holo-[acyl-carrier-protein] synthase activity"/>
    <property type="evidence" value="ECO:0007669"/>
    <property type="project" value="InterPro"/>
</dbReference>
<dbReference type="Proteomes" id="UP000552836">
    <property type="component" value="Unassembled WGS sequence"/>
</dbReference>
<dbReference type="RefSeq" id="WP_166755605.1">
    <property type="nucleotide sequence ID" value="NZ_BAABJU010000023.1"/>
</dbReference>
<proteinExistence type="predicted"/>
<dbReference type="EMBL" id="JAAMPA010000001">
    <property type="protein sequence ID" value="NIH68381.1"/>
    <property type="molecule type" value="Genomic_DNA"/>
</dbReference>
<evidence type="ECO:0000313" key="3">
    <source>
        <dbReference type="EMBL" id="GGL56766.1"/>
    </source>
</evidence>
<protein>
    <submittedName>
        <fullName evidence="4">4'-phosphopantetheinyl transferase</fullName>
        <ecNumber evidence="4">2.7.8.-</ecNumber>
    </submittedName>
</protein>
<dbReference type="EC" id="2.7.8.-" evidence="4"/>
<reference evidence="4 5" key="3">
    <citation type="submission" date="2020-02" db="EMBL/GenBank/DDBJ databases">
        <title>Sequencing the genomes of 1000 actinobacteria strains.</title>
        <authorList>
            <person name="Klenk H.-P."/>
        </authorList>
    </citation>
    <scope>NUCLEOTIDE SEQUENCE [LARGE SCALE GENOMIC DNA]</scope>
    <source>
        <strain evidence="4 5">DSM 45201</strain>
    </source>
</reference>
<dbReference type="AlphaFoldDB" id="A0A846LLV4"/>
<dbReference type="SUPFAM" id="SSF56214">
    <property type="entry name" value="4'-phosphopantetheinyl transferase"/>
    <property type="match status" value="2"/>
</dbReference>
<comment type="caution">
    <text evidence="4">The sequence shown here is derived from an EMBL/GenBank/DDBJ whole genome shotgun (WGS) entry which is preliminary data.</text>
</comment>
<reference evidence="6" key="2">
    <citation type="journal article" date="2019" name="Int. J. Syst. Evol. Microbiol.">
        <title>The Global Catalogue of Microorganisms (GCM) 10K type strain sequencing project: providing services to taxonomists for standard genome sequencing and annotation.</title>
        <authorList>
            <consortium name="The Broad Institute Genomics Platform"/>
            <consortium name="The Broad Institute Genome Sequencing Center for Infectious Disease"/>
            <person name="Wu L."/>
            <person name="Ma J."/>
        </authorList>
    </citation>
    <scope>NUCLEOTIDE SEQUENCE [LARGE SCALE GENOMIC DNA]</scope>
    <source>
        <strain evidence="6">CGMCC 4.5581</strain>
    </source>
</reference>
<feature type="domain" description="4'-phosphopantetheinyl transferase" evidence="2">
    <location>
        <begin position="116"/>
        <end position="193"/>
    </location>
</feature>
<dbReference type="Proteomes" id="UP000648663">
    <property type="component" value="Unassembled WGS sequence"/>
</dbReference>
<keyword evidence="1 4" id="KW-0808">Transferase</keyword>
<evidence type="ECO:0000313" key="6">
    <source>
        <dbReference type="Proteomes" id="UP000648663"/>
    </source>
</evidence>
<organism evidence="4 5">
    <name type="scientific">Modestobacter marinus</name>
    <dbReference type="NCBI Taxonomy" id="477641"/>
    <lineage>
        <taxon>Bacteria</taxon>
        <taxon>Bacillati</taxon>
        <taxon>Actinomycetota</taxon>
        <taxon>Actinomycetes</taxon>
        <taxon>Geodermatophilales</taxon>
        <taxon>Geodermatophilaceae</taxon>
        <taxon>Modestobacter</taxon>
    </lineage>
</organism>